<reference evidence="1 2" key="1">
    <citation type="submission" date="2015-01" db="EMBL/GenBank/DDBJ databases">
        <title>Vibrio sp. C1 JCM 19231 whole genome shotgun sequence.</title>
        <authorList>
            <person name="Sawabe T."/>
            <person name="Meirelles P."/>
            <person name="Feng G."/>
            <person name="Sayaka M."/>
            <person name="Hattori M."/>
            <person name="Ohkuma M."/>
        </authorList>
    </citation>
    <scope>NUCLEOTIDE SEQUENCE [LARGE SCALE GENOMIC DNA]</scope>
    <source>
        <strain evidence="2">JCM 19231</strain>
    </source>
</reference>
<name>A0A0B8NWP5_9VIBR</name>
<sequence>MGSDASKTVIGQLWDSQDKPIPLRNGVVILESEEKAFFTNKAGRFALDGMKAGRYRIEMRGRPYYVGELIIEDSKSNLVYLEPIKLIVKGELP</sequence>
<dbReference type="SUPFAM" id="SSF49452">
    <property type="entry name" value="Starch-binding domain-like"/>
    <property type="match status" value="1"/>
</dbReference>
<dbReference type="Proteomes" id="UP000031671">
    <property type="component" value="Unassembled WGS sequence"/>
</dbReference>
<dbReference type="GO" id="GO:0030246">
    <property type="term" value="F:carbohydrate binding"/>
    <property type="evidence" value="ECO:0007669"/>
    <property type="project" value="InterPro"/>
</dbReference>
<proteinExistence type="predicted"/>
<evidence type="ECO:0008006" key="3">
    <source>
        <dbReference type="Google" id="ProtNLM"/>
    </source>
</evidence>
<evidence type="ECO:0000313" key="2">
    <source>
        <dbReference type="Proteomes" id="UP000031671"/>
    </source>
</evidence>
<keyword evidence="2" id="KW-1185">Reference proteome</keyword>
<reference evidence="1 2" key="2">
    <citation type="submission" date="2015-01" db="EMBL/GenBank/DDBJ databases">
        <authorList>
            <consortium name="NBRP consortium"/>
            <person name="Sawabe T."/>
            <person name="Meirelles P."/>
            <person name="Feng G."/>
            <person name="Sayaka M."/>
            <person name="Hattori M."/>
            <person name="Ohkuma M."/>
        </authorList>
    </citation>
    <scope>NUCLEOTIDE SEQUENCE [LARGE SCALE GENOMIC DNA]</scope>
    <source>
        <strain evidence="2">JCM 19231</strain>
    </source>
</reference>
<organism evidence="1 2">
    <name type="scientific">Vibrio ishigakensis</name>
    <dbReference type="NCBI Taxonomy" id="1481914"/>
    <lineage>
        <taxon>Bacteria</taxon>
        <taxon>Pseudomonadati</taxon>
        <taxon>Pseudomonadota</taxon>
        <taxon>Gammaproteobacteria</taxon>
        <taxon>Vibrionales</taxon>
        <taxon>Vibrionaceae</taxon>
        <taxon>Vibrio</taxon>
    </lineage>
</organism>
<accession>A0A0B8NWP5</accession>
<dbReference type="AlphaFoldDB" id="A0A0B8NWP5"/>
<protein>
    <recommendedName>
        <fullName evidence="3">Carboxypeptidase regulatory-like domain-containing protein</fullName>
    </recommendedName>
</protein>
<dbReference type="InterPro" id="IPR013784">
    <property type="entry name" value="Carb-bd-like_fold"/>
</dbReference>
<comment type="caution">
    <text evidence="1">The sequence shown here is derived from an EMBL/GenBank/DDBJ whole genome shotgun (WGS) entry which is preliminary data.</text>
</comment>
<dbReference type="EMBL" id="BBRZ01000115">
    <property type="protein sequence ID" value="GAM58960.1"/>
    <property type="molecule type" value="Genomic_DNA"/>
</dbReference>
<evidence type="ECO:0000313" key="1">
    <source>
        <dbReference type="EMBL" id="GAM58960.1"/>
    </source>
</evidence>
<gene>
    <name evidence="1" type="ORF">JCM19231_537</name>
</gene>